<keyword evidence="1" id="KW-0813">Transport</keyword>
<evidence type="ECO:0008006" key="5">
    <source>
        <dbReference type="Google" id="ProtNLM"/>
    </source>
</evidence>
<dbReference type="PANTHER" id="PTHR19241">
    <property type="entry name" value="ATP-BINDING CASSETTE TRANSPORTER"/>
    <property type="match status" value="1"/>
</dbReference>
<dbReference type="InterPro" id="IPR027417">
    <property type="entry name" value="P-loop_NTPase"/>
</dbReference>
<accession>A0AAV8UHC9</accession>
<keyword evidence="2" id="KW-0472">Membrane</keyword>
<dbReference type="Gene3D" id="3.40.50.300">
    <property type="entry name" value="P-loop containing nucleotide triphosphate hydrolases"/>
    <property type="match status" value="1"/>
</dbReference>
<name>A0AAV8UHC9_9RHOD</name>
<keyword evidence="2" id="KW-0812">Transmembrane</keyword>
<protein>
    <recommendedName>
        <fullName evidence="5">ABC transporter domain-containing protein</fullName>
    </recommendedName>
</protein>
<keyword evidence="4" id="KW-1185">Reference proteome</keyword>
<evidence type="ECO:0000313" key="3">
    <source>
        <dbReference type="EMBL" id="KAJ8901900.1"/>
    </source>
</evidence>
<evidence type="ECO:0000256" key="2">
    <source>
        <dbReference type="SAM" id="Phobius"/>
    </source>
</evidence>
<organism evidence="3 4">
    <name type="scientific">Rhodosorus marinus</name>
    <dbReference type="NCBI Taxonomy" id="101924"/>
    <lineage>
        <taxon>Eukaryota</taxon>
        <taxon>Rhodophyta</taxon>
        <taxon>Stylonematophyceae</taxon>
        <taxon>Stylonematales</taxon>
        <taxon>Stylonemataceae</taxon>
        <taxon>Rhodosorus</taxon>
    </lineage>
</organism>
<comment type="caution">
    <text evidence="3">The sequence shown here is derived from an EMBL/GenBank/DDBJ whole genome shotgun (WGS) entry which is preliminary data.</text>
</comment>
<proteinExistence type="predicted"/>
<keyword evidence="2" id="KW-1133">Transmembrane helix</keyword>
<dbReference type="EMBL" id="JAMWBK010000010">
    <property type="protein sequence ID" value="KAJ8901900.1"/>
    <property type="molecule type" value="Genomic_DNA"/>
</dbReference>
<gene>
    <name evidence="3" type="ORF">NDN08_004104</name>
</gene>
<dbReference type="AlphaFoldDB" id="A0AAV8UHC9"/>
<evidence type="ECO:0000256" key="1">
    <source>
        <dbReference type="ARBA" id="ARBA00022448"/>
    </source>
</evidence>
<sequence length="283" mass="32018">MDCFTGGRCGWIARFVAGKSFEVLRERREQVEHHFGALYEEPMYDPRNPQFDSEKTHQLFYEILTMFIGREMGGHSVTWNDIVAAVPFAEKLGQSTVGGRLIAPLLKTGKIVTCTRDEKMSKSILSGLSGYLEPNEMVLIQAPPGAGTTTMLNLLSGVTDRYESVIGEVLINGDDIWEESNRQLYARSMLRVRQDETTMLPMRSQIVNRFPLIVRRCEYQTVTVNATYSECQFCPITSGDELLKIYGVPDYSKWVSVGALAGLTLFSWVVGYLGFKHLRFTKR</sequence>
<dbReference type="Proteomes" id="UP001157974">
    <property type="component" value="Unassembled WGS sequence"/>
</dbReference>
<feature type="transmembrane region" description="Helical" evidence="2">
    <location>
        <begin position="254"/>
        <end position="275"/>
    </location>
</feature>
<evidence type="ECO:0000313" key="4">
    <source>
        <dbReference type="Proteomes" id="UP001157974"/>
    </source>
</evidence>
<dbReference type="SUPFAM" id="SSF52540">
    <property type="entry name" value="P-loop containing nucleoside triphosphate hydrolases"/>
    <property type="match status" value="1"/>
</dbReference>
<reference evidence="3 4" key="1">
    <citation type="journal article" date="2023" name="Nat. Commun.">
        <title>Origin of minicircular mitochondrial genomes in red algae.</title>
        <authorList>
            <person name="Lee Y."/>
            <person name="Cho C.H."/>
            <person name="Lee Y.M."/>
            <person name="Park S.I."/>
            <person name="Yang J.H."/>
            <person name="West J.A."/>
            <person name="Bhattacharya D."/>
            <person name="Yoon H.S."/>
        </authorList>
    </citation>
    <scope>NUCLEOTIDE SEQUENCE [LARGE SCALE GENOMIC DNA]</scope>
    <source>
        <strain evidence="3 4">CCMP1338</strain>
        <tissue evidence="3">Whole cell</tissue>
    </source>
</reference>